<keyword evidence="4 5" id="KW-0472">Membrane</keyword>
<dbReference type="GO" id="GO:0005576">
    <property type="term" value="C:extracellular region"/>
    <property type="evidence" value="ECO:0007669"/>
    <property type="project" value="TreeGrafter"/>
</dbReference>
<reference evidence="6" key="1">
    <citation type="submission" date="2022-04" db="EMBL/GenBank/DDBJ databases">
        <title>Desulfatitalea alkaliphila sp. nov., a novel anaerobic sulfate-reducing bacterium isolated from terrestrial mud volcano, Taman Peninsula, Russia.</title>
        <authorList>
            <person name="Khomyakova M.A."/>
            <person name="Merkel A.Y."/>
            <person name="Slobodkin A.I."/>
        </authorList>
    </citation>
    <scope>NUCLEOTIDE SEQUENCE</scope>
    <source>
        <strain evidence="6">M08but</strain>
    </source>
</reference>
<dbReference type="RefSeq" id="WP_246907151.1">
    <property type="nucleotide sequence ID" value="NZ_JALJRB010000010.1"/>
</dbReference>
<feature type="transmembrane region" description="Helical" evidence="5">
    <location>
        <begin position="60"/>
        <end position="82"/>
    </location>
</feature>
<evidence type="ECO:0000256" key="3">
    <source>
        <dbReference type="ARBA" id="ARBA00022989"/>
    </source>
</evidence>
<gene>
    <name evidence="6" type="ORF">MRX98_10745</name>
</gene>
<evidence type="ECO:0000256" key="1">
    <source>
        <dbReference type="ARBA" id="ARBA00022475"/>
    </source>
</evidence>
<feature type="transmembrane region" description="Helical" evidence="5">
    <location>
        <begin position="286"/>
        <end position="306"/>
    </location>
</feature>
<dbReference type="AlphaFoldDB" id="A0AA41R4Z8"/>
<dbReference type="PANTHER" id="PTHR39344:SF1">
    <property type="entry name" value="UPF0182 PROTEIN SLL1060"/>
    <property type="match status" value="1"/>
</dbReference>
<evidence type="ECO:0000256" key="4">
    <source>
        <dbReference type="ARBA" id="ARBA00023136"/>
    </source>
</evidence>
<accession>A0AA41R4Z8</accession>
<sequence length="857" mass="97759">MQKDRSPNRTARRLIVGLGLIVAFLAFLLAVSIIGAKELVNYWWFDALGYQFFYLQRMFYQYIVFGGALLLFFLIFLVNFWVAARCLKSCKAPEGAAEPKDPGKVIKAFQSGSLLFYVPLSFLLSIPLTLPLYRNWEQFLFYIFGPDMGVKDPFFGKDVSYYLFSYPIHAMMQQPLLIALAALLVGIFLLYAVKSRMHSGKLLRLGQGAKWHLTLLTAALVVVVLWSLYLQSYALLYSTMHEPLFYGPGYVQLNVVIPIKYGAMAALAATSVVLLFYLHTRRGKKVLFLVGGLLAVALLAKFTPFLPQLVDNYMVRPNEIEKERPYIERHIAATLDAYDLKNVETRQFRHEQMPGRAAGGQVRDVLRNIPVWDAETLTDVFLQLQVLRPYYTFPLVSVGRHTVQGDYQQVFVAPREIDYDNLPAGAQNWINRHLSYTHGHGVVMTPASQGSGSAMTWYIHNIPPESRFGMNIAQPRIYFGLGNTPYAIAPNQAGEMDYPQGESNALHDYDGRGGVPISSFFRRFLFAYHFDNKNIFFSTKINKQSKILFRRNVEERVHRIAPFLTLDQTPYVTVTSEGVYWVMDAFTTSPWYPAAAPFDNDGLHLNYIRNSIKIVVDAYHGDVDFYLFDERDPIARAYSRIYPGLLKDKASMPAELQNQMRYPKDLFDIQMQIYAKYHQTDPRVFYQQEDLWTFAQTMVGDTAVPLKPYYLTLDLIETGKLDFMLLQPMFPKGRDNLRSMAVVGCDPANYGKVIVYDFPKGELAHGPAQIDALINQDPDISQQFSLWSQAGSSVVRGKMIIMPVEDSILFIQPVYLKSTARVTIPELQRIIMSEGQAVVMERSLEEAYNALRQRLTE</sequence>
<proteinExistence type="inferred from homology"/>
<name>A0AA41R4Z8_9BACT</name>
<comment type="caution">
    <text evidence="6">The sequence shown here is derived from an EMBL/GenBank/DDBJ whole genome shotgun (WGS) entry which is preliminary data.</text>
</comment>
<dbReference type="EMBL" id="JALJRB010000010">
    <property type="protein sequence ID" value="MCJ8501050.1"/>
    <property type="molecule type" value="Genomic_DNA"/>
</dbReference>
<dbReference type="Pfam" id="PF03699">
    <property type="entry name" value="UPF0182"/>
    <property type="match status" value="1"/>
</dbReference>
<evidence type="ECO:0000313" key="6">
    <source>
        <dbReference type="EMBL" id="MCJ8501050.1"/>
    </source>
</evidence>
<comment type="caution">
    <text evidence="5">Lacks conserved residue(s) required for the propagation of feature annotation.</text>
</comment>
<dbReference type="InterPro" id="IPR005372">
    <property type="entry name" value="UPF0182"/>
</dbReference>
<feature type="transmembrane region" description="Helical" evidence="5">
    <location>
        <begin position="213"/>
        <end position="235"/>
    </location>
</feature>
<evidence type="ECO:0000256" key="2">
    <source>
        <dbReference type="ARBA" id="ARBA00022692"/>
    </source>
</evidence>
<evidence type="ECO:0000256" key="5">
    <source>
        <dbReference type="HAMAP-Rule" id="MF_01600"/>
    </source>
</evidence>
<dbReference type="PANTHER" id="PTHR39344">
    <property type="entry name" value="UPF0182 PROTEIN SLL1060"/>
    <property type="match status" value="1"/>
</dbReference>
<comment type="similarity">
    <text evidence="5">Belongs to the UPF0182 family.</text>
</comment>
<dbReference type="Proteomes" id="UP001165427">
    <property type="component" value="Unassembled WGS sequence"/>
</dbReference>
<feature type="transmembrane region" description="Helical" evidence="5">
    <location>
        <begin position="255"/>
        <end position="279"/>
    </location>
</feature>
<keyword evidence="7" id="KW-1185">Reference proteome</keyword>
<feature type="transmembrane region" description="Helical" evidence="5">
    <location>
        <begin position="176"/>
        <end position="193"/>
    </location>
</feature>
<feature type="transmembrane region" description="Helical" evidence="5">
    <location>
        <begin position="114"/>
        <end position="133"/>
    </location>
</feature>
<protein>
    <recommendedName>
        <fullName evidence="5">UPF0182 protein MRX98_10745</fullName>
    </recommendedName>
</protein>
<organism evidence="6 7">
    <name type="scientific">Desulfatitalea alkaliphila</name>
    <dbReference type="NCBI Taxonomy" id="2929485"/>
    <lineage>
        <taxon>Bacteria</taxon>
        <taxon>Pseudomonadati</taxon>
        <taxon>Thermodesulfobacteriota</taxon>
        <taxon>Desulfobacteria</taxon>
        <taxon>Desulfobacterales</taxon>
        <taxon>Desulfosarcinaceae</taxon>
        <taxon>Desulfatitalea</taxon>
    </lineage>
</organism>
<keyword evidence="1 5" id="KW-1003">Cell membrane</keyword>
<dbReference type="HAMAP" id="MF_01600">
    <property type="entry name" value="UPF0182"/>
    <property type="match status" value="1"/>
</dbReference>
<evidence type="ECO:0000313" key="7">
    <source>
        <dbReference type="Proteomes" id="UP001165427"/>
    </source>
</evidence>
<dbReference type="GO" id="GO:0005886">
    <property type="term" value="C:plasma membrane"/>
    <property type="evidence" value="ECO:0007669"/>
    <property type="project" value="UniProtKB-SubCell"/>
</dbReference>
<keyword evidence="2 5" id="KW-0812">Transmembrane</keyword>
<comment type="subcellular location">
    <subcellularLocation>
        <location evidence="5">Cell membrane</location>
        <topology evidence="5">Multi-pass membrane protein</topology>
    </subcellularLocation>
</comment>
<keyword evidence="3 5" id="KW-1133">Transmembrane helix</keyword>